<comment type="caution">
    <text evidence="3">The sequence shown here is derived from an EMBL/GenBank/DDBJ whole genome shotgun (WGS) entry which is preliminary data.</text>
</comment>
<dbReference type="Proteomes" id="UP000023152">
    <property type="component" value="Unassembled WGS sequence"/>
</dbReference>
<organism evidence="3 4">
    <name type="scientific">Reticulomyxa filosa</name>
    <dbReference type="NCBI Taxonomy" id="46433"/>
    <lineage>
        <taxon>Eukaryota</taxon>
        <taxon>Sar</taxon>
        <taxon>Rhizaria</taxon>
        <taxon>Retaria</taxon>
        <taxon>Foraminifera</taxon>
        <taxon>Monothalamids</taxon>
        <taxon>Reticulomyxidae</taxon>
        <taxon>Reticulomyxa</taxon>
    </lineage>
</organism>
<dbReference type="Pfam" id="PF12770">
    <property type="entry name" value="CHAT"/>
    <property type="match status" value="1"/>
</dbReference>
<gene>
    <name evidence="3" type="ORF">RFI_21070</name>
</gene>
<evidence type="ECO:0000313" key="3">
    <source>
        <dbReference type="EMBL" id="ETO16283.1"/>
    </source>
</evidence>
<dbReference type="InterPro" id="IPR024983">
    <property type="entry name" value="CHAT_dom"/>
</dbReference>
<protein>
    <recommendedName>
        <fullName evidence="2">CHAT domain-containing protein</fullName>
    </recommendedName>
</protein>
<reference evidence="3 4" key="1">
    <citation type="journal article" date="2013" name="Curr. Biol.">
        <title>The Genome of the Foraminiferan Reticulomyxa filosa.</title>
        <authorList>
            <person name="Glockner G."/>
            <person name="Hulsmann N."/>
            <person name="Schleicher M."/>
            <person name="Noegel A.A."/>
            <person name="Eichinger L."/>
            <person name="Gallinger C."/>
            <person name="Pawlowski J."/>
            <person name="Sierra R."/>
            <person name="Euteneuer U."/>
            <person name="Pillet L."/>
            <person name="Moustafa A."/>
            <person name="Platzer M."/>
            <person name="Groth M."/>
            <person name="Szafranski K."/>
            <person name="Schliwa M."/>
        </authorList>
    </citation>
    <scope>NUCLEOTIDE SEQUENCE [LARGE SCALE GENOMIC DNA]</scope>
</reference>
<accession>X6MQK0</accession>
<feature type="transmembrane region" description="Helical" evidence="1">
    <location>
        <begin position="6"/>
        <end position="28"/>
    </location>
</feature>
<sequence>MYVYTYIYFIFVNLFVFDNFLLLEHILLEAYQPKNESFFKQQLDIAVLHSSPLDAGDAFLDLEEERHSLETMFGRCEQPLGVFFGVLTEQSLISCIQRGAKILHISGHGSNAQTLQVQDHWGGMNTISANVIRQALEETSSQLVLVFVSTCFSEQVAKAFVEVGVPNVVAVHSLVQINNKTAMEFALNFYQNLLGQKKTVVESFKNARAVFYYYCYHYYYYCYLFDYLSKALYTKDIFFKFCYDVVNYTIHCLKIIIIK</sequence>
<feature type="domain" description="CHAT" evidence="2">
    <location>
        <begin position="63"/>
        <end position="211"/>
    </location>
</feature>
<keyword evidence="4" id="KW-1185">Reference proteome</keyword>
<keyword evidence="1" id="KW-0812">Transmembrane</keyword>
<evidence type="ECO:0000313" key="4">
    <source>
        <dbReference type="Proteomes" id="UP000023152"/>
    </source>
</evidence>
<evidence type="ECO:0000259" key="2">
    <source>
        <dbReference type="Pfam" id="PF12770"/>
    </source>
</evidence>
<name>X6MQK0_RETFI</name>
<evidence type="ECO:0000256" key="1">
    <source>
        <dbReference type="SAM" id="Phobius"/>
    </source>
</evidence>
<dbReference type="EMBL" id="ASPP01018417">
    <property type="protein sequence ID" value="ETO16283.1"/>
    <property type="molecule type" value="Genomic_DNA"/>
</dbReference>
<proteinExistence type="predicted"/>
<keyword evidence="1" id="KW-0472">Membrane</keyword>
<keyword evidence="1" id="KW-1133">Transmembrane helix</keyword>
<dbReference type="AlphaFoldDB" id="X6MQK0"/>
<dbReference type="OrthoDB" id="1305878at2759"/>